<proteinExistence type="predicted"/>
<accession>A0A9D1UFV1</accession>
<dbReference type="EMBL" id="DXGE01000032">
    <property type="protein sequence ID" value="HIW86294.1"/>
    <property type="molecule type" value="Genomic_DNA"/>
</dbReference>
<dbReference type="InterPro" id="IPR010982">
    <property type="entry name" value="Lambda_DNA-bd_dom_sf"/>
</dbReference>
<name>A0A9D1UFV1_9FIRM</name>
<gene>
    <name evidence="3" type="ORF">IAA48_07355</name>
</gene>
<evidence type="ECO:0000256" key="1">
    <source>
        <dbReference type="ARBA" id="ARBA00023125"/>
    </source>
</evidence>
<evidence type="ECO:0000259" key="2">
    <source>
        <dbReference type="PROSITE" id="PS50943"/>
    </source>
</evidence>
<dbReference type="Gene3D" id="1.10.260.40">
    <property type="entry name" value="lambda repressor-like DNA-binding domains"/>
    <property type="match status" value="1"/>
</dbReference>
<dbReference type="Proteomes" id="UP000824205">
    <property type="component" value="Unassembled WGS sequence"/>
</dbReference>
<sequence length="116" mass="13125">MGIILEENLSTPIQVGNRIYERRKQINMTQETLSELIGSTPQAVSNYERGERELKAGAAVKVAKALRVTTDWLLTGESEAVFIESELGELTYENRRIINDIIEKCIELTKKQADRS</sequence>
<dbReference type="Pfam" id="PF01381">
    <property type="entry name" value="HTH_3"/>
    <property type="match status" value="1"/>
</dbReference>
<dbReference type="PANTHER" id="PTHR46558">
    <property type="entry name" value="TRACRIPTIONAL REGULATORY PROTEIN-RELATED-RELATED"/>
    <property type="match status" value="1"/>
</dbReference>
<dbReference type="PROSITE" id="PS50943">
    <property type="entry name" value="HTH_CROC1"/>
    <property type="match status" value="1"/>
</dbReference>
<dbReference type="SMART" id="SM00530">
    <property type="entry name" value="HTH_XRE"/>
    <property type="match status" value="1"/>
</dbReference>
<feature type="domain" description="HTH cro/C1-type" evidence="2">
    <location>
        <begin position="19"/>
        <end position="73"/>
    </location>
</feature>
<protein>
    <submittedName>
        <fullName evidence="3">Helix-turn-helix domain-containing protein</fullName>
    </submittedName>
</protein>
<dbReference type="SUPFAM" id="SSF47413">
    <property type="entry name" value="lambda repressor-like DNA-binding domains"/>
    <property type="match status" value="1"/>
</dbReference>
<evidence type="ECO:0000313" key="3">
    <source>
        <dbReference type="EMBL" id="HIW86294.1"/>
    </source>
</evidence>
<dbReference type="InterPro" id="IPR001387">
    <property type="entry name" value="Cro/C1-type_HTH"/>
</dbReference>
<keyword evidence="1" id="KW-0238">DNA-binding</keyword>
<dbReference type="AlphaFoldDB" id="A0A9D1UFV1"/>
<reference evidence="3" key="1">
    <citation type="journal article" date="2021" name="PeerJ">
        <title>Extensive microbial diversity within the chicken gut microbiome revealed by metagenomics and culture.</title>
        <authorList>
            <person name="Gilroy R."/>
            <person name="Ravi A."/>
            <person name="Getino M."/>
            <person name="Pursley I."/>
            <person name="Horton D.L."/>
            <person name="Alikhan N.F."/>
            <person name="Baker D."/>
            <person name="Gharbi K."/>
            <person name="Hall N."/>
            <person name="Watson M."/>
            <person name="Adriaenssens E.M."/>
            <person name="Foster-Nyarko E."/>
            <person name="Jarju S."/>
            <person name="Secka A."/>
            <person name="Antonio M."/>
            <person name="Oren A."/>
            <person name="Chaudhuri R.R."/>
            <person name="La Ragione R."/>
            <person name="Hildebrand F."/>
            <person name="Pallen M.J."/>
        </authorList>
    </citation>
    <scope>NUCLEOTIDE SEQUENCE</scope>
    <source>
        <strain evidence="3">421</strain>
    </source>
</reference>
<dbReference type="GO" id="GO:0003677">
    <property type="term" value="F:DNA binding"/>
    <property type="evidence" value="ECO:0007669"/>
    <property type="project" value="UniProtKB-KW"/>
</dbReference>
<organism evidence="3 4">
    <name type="scientific">Candidatus Eubacterium faecipullorum</name>
    <dbReference type="NCBI Taxonomy" id="2838571"/>
    <lineage>
        <taxon>Bacteria</taxon>
        <taxon>Bacillati</taxon>
        <taxon>Bacillota</taxon>
        <taxon>Clostridia</taxon>
        <taxon>Eubacteriales</taxon>
        <taxon>Eubacteriaceae</taxon>
        <taxon>Eubacterium</taxon>
    </lineage>
</organism>
<comment type="caution">
    <text evidence="3">The sequence shown here is derived from an EMBL/GenBank/DDBJ whole genome shotgun (WGS) entry which is preliminary data.</text>
</comment>
<dbReference type="CDD" id="cd00093">
    <property type="entry name" value="HTH_XRE"/>
    <property type="match status" value="1"/>
</dbReference>
<reference evidence="3" key="2">
    <citation type="submission" date="2021-04" db="EMBL/GenBank/DDBJ databases">
        <authorList>
            <person name="Gilroy R."/>
        </authorList>
    </citation>
    <scope>NUCLEOTIDE SEQUENCE</scope>
    <source>
        <strain evidence="3">421</strain>
    </source>
</reference>
<dbReference type="PANTHER" id="PTHR46558:SF11">
    <property type="entry name" value="HTH-TYPE TRANSCRIPTIONAL REGULATOR XRE"/>
    <property type="match status" value="1"/>
</dbReference>
<evidence type="ECO:0000313" key="4">
    <source>
        <dbReference type="Proteomes" id="UP000824205"/>
    </source>
</evidence>